<dbReference type="EMBL" id="GGEC01062142">
    <property type="protein sequence ID" value="MBX42626.1"/>
    <property type="molecule type" value="Transcribed_RNA"/>
</dbReference>
<dbReference type="AlphaFoldDB" id="A0A2P2NJF9"/>
<sequence>MWSPDSQPGQSDVVALKLLHLQVCTQPFYYDIQLFWYVYPSLHTTATLQGQNLLSPVQKNI</sequence>
<reference evidence="1" key="1">
    <citation type="submission" date="2018-02" db="EMBL/GenBank/DDBJ databases">
        <title>Rhizophora mucronata_Transcriptome.</title>
        <authorList>
            <person name="Meera S.P."/>
            <person name="Sreeshan A."/>
            <person name="Augustine A."/>
        </authorList>
    </citation>
    <scope>NUCLEOTIDE SEQUENCE</scope>
    <source>
        <tissue evidence="1">Leaf</tissue>
    </source>
</reference>
<name>A0A2P2NJF9_RHIMU</name>
<organism evidence="1">
    <name type="scientific">Rhizophora mucronata</name>
    <name type="common">Asiatic mangrove</name>
    <dbReference type="NCBI Taxonomy" id="61149"/>
    <lineage>
        <taxon>Eukaryota</taxon>
        <taxon>Viridiplantae</taxon>
        <taxon>Streptophyta</taxon>
        <taxon>Embryophyta</taxon>
        <taxon>Tracheophyta</taxon>
        <taxon>Spermatophyta</taxon>
        <taxon>Magnoliopsida</taxon>
        <taxon>eudicotyledons</taxon>
        <taxon>Gunneridae</taxon>
        <taxon>Pentapetalae</taxon>
        <taxon>rosids</taxon>
        <taxon>fabids</taxon>
        <taxon>Malpighiales</taxon>
        <taxon>Rhizophoraceae</taxon>
        <taxon>Rhizophora</taxon>
    </lineage>
</organism>
<proteinExistence type="predicted"/>
<accession>A0A2P2NJF9</accession>
<evidence type="ECO:0000313" key="1">
    <source>
        <dbReference type="EMBL" id="MBX42626.1"/>
    </source>
</evidence>
<protein>
    <submittedName>
        <fullName evidence="1">Uncharacterized protein</fullName>
    </submittedName>
</protein>